<dbReference type="GO" id="GO:0046933">
    <property type="term" value="F:proton-transporting ATP synthase activity, rotational mechanism"/>
    <property type="evidence" value="ECO:0007669"/>
    <property type="project" value="UniProtKB-UniRule"/>
</dbReference>
<name>A0A1E5IG54_ENDTX</name>
<dbReference type="SUPFAM" id="SSF52943">
    <property type="entry name" value="ATP synthase (F1-ATPase), gamma subunit"/>
    <property type="match status" value="1"/>
</dbReference>
<dbReference type="GO" id="GO:0005524">
    <property type="term" value="F:ATP binding"/>
    <property type="evidence" value="ECO:0007669"/>
    <property type="project" value="UniProtKB-UniRule"/>
</dbReference>
<dbReference type="PANTHER" id="PTHR11693">
    <property type="entry name" value="ATP SYNTHASE GAMMA CHAIN"/>
    <property type="match status" value="1"/>
</dbReference>
<keyword evidence="12" id="KW-1185">Reference proteome</keyword>
<organism evidence="11 12">
    <name type="scientific">Endomicrobium trichonymphae</name>
    <dbReference type="NCBI Taxonomy" id="1408204"/>
    <lineage>
        <taxon>Bacteria</taxon>
        <taxon>Pseudomonadati</taxon>
        <taxon>Elusimicrobiota</taxon>
        <taxon>Endomicrobiia</taxon>
        <taxon>Endomicrobiales</taxon>
        <taxon>Endomicrobiaceae</taxon>
        <taxon>Candidatus Endomicrobiellum</taxon>
    </lineage>
</organism>
<dbReference type="HAMAP" id="MF_00815">
    <property type="entry name" value="ATP_synth_gamma_bact"/>
    <property type="match status" value="1"/>
</dbReference>
<evidence type="ECO:0000256" key="10">
    <source>
        <dbReference type="HAMAP-Rule" id="MF_00815"/>
    </source>
</evidence>
<dbReference type="GO" id="GO:0042777">
    <property type="term" value="P:proton motive force-driven plasma membrane ATP synthesis"/>
    <property type="evidence" value="ECO:0007669"/>
    <property type="project" value="UniProtKB-UniRule"/>
</dbReference>
<gene>
    <name evidence="10" type="primary">atpG</name>
    <name evidence="11" type="ORF">ATZ36_09820</name>
</gene>
<dbReference type="InterPro" id="IPR000131">
    <property type="entry name" value="ATP_synth_F1_gsu"/>
</dbReference>
<keyword evidence="9 10" id="KW-0066">ATP synthesis</keyword>
<dbReference type="Gene3D" id="1.10.287.80">
    <property type="entry name" value="ATP synthase, gamma subunit, helix hairpin domain"/>
    <property type="match status" value="1"/>
</dbReference>
<keyword evidence="8 10" id="KW-0139">CF(1)</keyword>
<comment type="function">
    <text evidence="1 10">Produces ATP from ADP in the presence of a proton gradient across the membrane. The gamma chain is believed to be important in regulating ATPase activity and the flow of protons through the CF(0) complex.</text>
</comment>
<dbReference type="PANTHER" id="PTHR11693:SF22">
    <property type="entry name" value="ATP SYNTHASE SUBUNIT GAMMA, MITOCHONDRIAL"/>
    <property type="match status" value="1"/>
</dbReference>
<keyword evidence="4 10" id="KW-0813">Transport</keyword>
<protein>
    <recommendedName>
        <fullName evidence="10">ATP synthase gamma chain</fullName>
    </recommendedName>
    <alternativeName>
        <fullName evidence="10">ATP synthase F1 sector gamma subunit</fullName>
    </alternativeName>
    <alternativeName>
        <fullName evidence="10">F-ATPase gamma subunit</fullName>
    </alternativeName>
</protein>
<evidence type="ECO:0000256" key="6">
    <source>
        <dbReference type="ARBA" id="ARBA00023065"/>
    </source>
</evidence>
<accession>A0A1E5IG54</accession>
<reference evidence="11 12" key="1">
    <citation type="submission" date="2015-11" db="EMBL/GenBank/DDBJ databases">
        <title>Evidence for parallel genomic evolution in an endosymbiosis of termite gut flagellates.</title>
        <authorList>
            <person name="Zheng H."/>
        </authorList>
    </citation>
    <scope>NUCLEOTIDE SEQUENCE [LARGE SCALE GENOMIC DNA]</scope>
    <source>
        <strain evidence="11 12">CET450</strain>
    </source>
</reference>
<evidence type="ECO:0000256" key="7">
    <source>
        <dbReference type="ARBA" id="ARBA00023136"/>
    </source>
</evidence>
<comment type="similarity">
    <text evidence="3 10">Belongs to the ATPase gamma chain family.</text>
</comment>
<evidence type="ECO:0000313" key="12">
    <source>
        <dbReference type="Proteomes" id="UP000095237"/>
    </source>
</evidence>
<evidence type="ECO:0000256" key="8">
    <source>
        <dbReference type="ARBA" id="ARBA00023196"/>
    </source>
</evidence>
<evidence type="ECO:0000256" key="4">
    <source>
        <dbReference type="ARBA" id="ARBA00022448"/>
    </source>
</evidence>
<dbReference type="EMBL" id="LNVX01000735">
    <property type="protein sequence ID" value="OEG69394.1"/>
    <property type="molecule type" value="Genomic_DNA"/>
</dbReference>
<dbReference type="Proteomes" id="UP000095237">
    <property type="component" value="Unassembled WGS sequence"/>
</dbReference>
<dbReference type="Pfam" id="PF00231">
    <property type="entry name" value="ATP-synt"/>
    <property type="match status" value="1"/>
</dbReference>
<dbReference type="NCBIfam" id="TIGR01146">
    <property type="entry name" value="ATPsyn_F1gamma"/>
    <property type="match status" value="1"/>
</dbReference>
<dbReference type="AlphaFoldDB" id="A0A1E5IG54"/>
<sequence length="281" mass="32242">MAQNLQQLKKRIKTSDSIAQIAKAMEMIAASKIRKAQNCVEKHNPYARKIKYIVQRILTDKDLYEEIEKFSKERKGKRLIYIISPDKGLCGGLVVNLFKKVSFYVQSDDYVVAIGKKSTNDATRYNYNVLASFGMGTSFPKYDDIYPIIDIANKLYISGEVTKVSVIYTEFKNMLMQEPAIEEILPVKPDKSFKENKMDYIFEPDPQQVLEDLLPYYFEVEFYSAFMNAYASEQAARMTAMKNAKDNANDIAASLTNIYNKSRQEKITNEILDLANGQQEV</sequence>
<dbReference type="GO" id="GO:0045259">
    <property type="term" value="C:proton-transporting ATP synthase complex"/>
    <property type="evidence" value="ECO:0007669"/>
    <property type="project" value="UniProtKB-KW"/>
</dbReference>
<comment type="subcellular location">
    <subcellularLocation>
        <location evidence="10">Cell membrane</location>
        <topology evidence="10">Peripheral membrane protein</topology>
    </subcellularLocation>
    <subcellularLocation>
        <location evidence="2">Membrane</location>
        <topology evidence="2">Peripheral membrane protein</topology>
    </subcellularLocation>
</comment>
<keyword evidence="10" id="KW-1003">Cell membrane</keyword>
<dbReference type="CDD" id="cd12151">
    <property type="entry name" value="F1-ATPase_gamma"/>
    <property type="match status" value="1"/>
</dbReference>
<evidence type="ECO:0000256" key="9">
    <source>
        <dbReference type="ARBA" id="ARBA00023310"/>
    </source>
</evidence>
<keyword evidence="5 10" id="KW-0375">Hydrogen ion transport</keyword>
<dbReference type="PRINTS" id="PR00126">
    <property type="entry name" value="ATPASEGAMMA"/>
</dbReference>
<dbReference type="GO" id="GO:0005886">
    <property type="term" value="C:plasma membrane"/>
    <property type="evidence" value="ECO:0007669"/>
    <property type="project" value="UniProtKB-SubCell"/>
</dbReference>
<comment type="caution">
    <text evidence="11">The sequence shown here is derived from an EMBL/GenBank/DDBJ whole genome shotgun (WGS) entry which is preliminary data.</text>
</comment>
<dbReference type="InterPro" id="IPR035968">
    <property type="entry name" value="ATP_synth_F1_ATPase_gsu"/>
</dbReference>
<evidence type="ECO:0000256" key="1">
    <source>
        <dbReference type="ARBA" id="ARBA00003456"/>
    </source>
</evidence>
<proteinExistence type="inferred from homology"/>
<dbReference type="Gene3D" id="3.40.1380.10">
    <property type="match status" value="1"/>
</dbReference>
<comment type="subunit">
    <text evidence="10">F-type ATPases have 2 components, CF(1) - the catalytic core - and CF(0) - the membrane proton channel. CF(1) has five subunits: alpha(3), beta(3), gamma(1), delta(1), epsilon(1). CF(0) has three main subunits: a, b and c.</text>
</comment>
<keyword evidence="7 10" id="KW-0472">Membrane</keyword>
<evidence type="ECO:0000256" key="3">
    <source>
        <dbReference type="ARBA" id="ARBA00007681"/>
    </source>
</evidence>
<evidence type="ECO:0000256" key="5">
    <source>
        <dbReference type="ARBA" id="ARBA00022781"/>
    </source>
</evidence>
<evidence type="ECO:0000256" key="2">
    <source>
        <dbReference type="ARBA" id="ARBA00004170"/>
    </source>
</evidence>
<keyword evidence="6 10" id="KW-0406">Ion transport</keyword>
<evidence type="ECO:0000313" key="11">
    <source>
        <dbReference type="EMBL" id="OEG69394.1"/>
    </source>
</evidence>